<evidence type="ECO:0000256" key="2">
    <source>
        <dbReference type="ARBA" id="ARBA00023002"/>
    </source>
</evidence>
<dbReference type="SUPFAM" id="SSF51735">
    <property type="entry name" value="NAD(P)-binding Rossmann-fold domains"/>
    <property type="match status" value="1"/>
</dbReference>
<sequence>MSSTRRFWVTGASNGVGLALVERLLEEGHRVAASGKDCQELDTLAELHEARLLRLPVHVHELAEAQAAAEQVQSHWGALDVLIVNAGTCDYLPDSLPANAIMEAIVSSNRRASEHVLANALSLLARGDRPQVMALFSRYSTLQLFAPAQNPAGHNSLPQWFREQRKVLDDLTVQLTVVAPQSLKAPVSSSMAIPESWTAQSAAEELVRRLEQPQAELVLEVMDPTLLWPLPREA</sequence>
<dbReference type="Gene3D" id="3.40.50.720">
    <property type="entry name" value="NAD(P)-binding Rossmann-like Domain"/>
    <property type="match status" value="1"/>
</dbReference>
<protein>
    <submittedName>
        <fullName evidence="3">SDR family NAD(P)-dependent oxidoreductase</fullName>
    </submittedName>
</protein>
<evidence type="ECO:0000256" key="1">
    <source>
        <dbReference type="ARBA" id="ARBA00006484"/>
    </source>
</evidence>
<dbReference type="PANTHER" id="PTHR43669">
    <property type="entry name" value="5-KETO-D-GLUCONATE 5-REDUCTASE"/>
    <property type="match status" value="1"/>
</dbReference>
<evidence type="ECO:0000313" key="3">
    <source>
        <dbReference type="EMBL" id="MEA5672392.1"/>
    </source>
</evidence>
<dbReference type="RefSeq" id="WP_323453458.1">
    <property type="nucleotide sequence ID" value="NZ_JAYFUI010000130.1"/>
</dbReference>
<dbReference type="PANTHER" id="PTHR43669:SF3">
    <property type="entry name" value="ALCOHOL DEHYDROGENASE, PUTATIVE (AFU_ORTHOLOGUE AFUA_3G03445)-RELATED"/>
    <property type="match status" value="1"/>
</dbReference>
<dbReference type="Proteomes" id="UP001302573">
    <property type="component" value="Unassembled WGS sequence"/>
</dbReference>
<name>A0ABU5VHE3_9PSED</name>
<evidence type="ECO:0000313" key="4">
    <source>
        <dbReference type="Proteomes" id="UP001302573"/>
    </source>
</evidence>
<accession>A0ABU5VHE3</accession>
<proteinExistence type="inferred from homology"/>
<dbReference type="EMBL" id="JAYFUI010000130">
    <property type="protein sequence ID" value="MEA5672392.1"/>
    <property type="molecule type" value="Genomic_DNA"/>
</dbReference>
<keyword evidence="4" id="KW-1185">Reference proteome</keyword>
<dbReference type="Pfam" id="PF00106">
    <property type="entry name" value="adh_short"/>
    <property type="match status" value="1"/>
</dbReference>
<dbReference type="InterPro" id="IPR036291">
    <property type="entry name" value="NAD(P)-bd_dom_sf"/>
</dbReference>
<dbReference type="InterPro" id="IPR002347">
    <property type="entry name" value="SDR_fam"/>
</dbReference>
<keyword evidence="2" id="KW-0560">Oxidoreductase</keyword>
<reference evidence="3 4" key="1">
    <citation type="submission" date="2023-12" db="EMBL/GenBank/DDBJ databases">
        <title>Pseudomonas machongensis sp. nov., isolated from wilted pepper plants (Capsicum annuum).</title>
        <authorList>
            <person name="Qiu M."/>
            <person name="Li Y."/>
            <person name="Liu Q."/>
            <person name="Zhang X."/>
            <person name="Huang Y."/>
            <person name="Guo R."/>
            <person name="Hu M."/>
            <person name="Zhou J."/>
            <person name="Zhou X."/>
        </authorList>
    </citation>
    <scope>NUCLEOTIDE SEQUENCE [LARGE SCALE GENOMIC DNA]</scope>
    <source>
        <strain evidence="3 4">MH2</strain>
    </source>
</reference>
<dbReference type="PRINTS" id="PR00081">
    <property type="entry name" value="GDHRDH"/>
</dbReference>
<gene>
    <name evidence="3" type="ORF">VA602_13695</name>
</gene>
<comment type="caution">
    <text evidence="3">The sequence shown here is derived from an EMBL/GenBank/DDBJ whole genome shotgun (WGS) entry which is preliminary data.</text>
</comment>
<comment type="similarity">
    <text evidence="1">Belongs to the short-chain dehydrogenases/reductases (SDR) family.</text>
</comment>
<organism evidence="3 4">
    <name type="scientific">Pseudomonas machongensis</name>
    <dbReference type="NCBI Taxonomy" id="3110229"/>
    <lineage>
        <taxon>Bacteria</taxon>
        <taxon>Pseudomonadati</taxon>
        <taxon>Pseudomonadota</taxon>
        <taxon>Gammaproteobacteria</taxon>
        <taxon>Pseudomonadales</taxon>
        <taxon>Pseudomonadaceae</taxon>
        <taxon>Pseudomonas</taxon>
    </lineage>
</organism>